<organism evidence="3 4">
    <name type="scientific">Phytophthora sojae (strain P6497)</name>
    <name type="common">Soybean stem and root rot agent</name>
    <name type="synonym">Phytophthora megasperma f. sp. glycines</name>
    <dbReference type="NCBI Taxonomy" id="1094619"/>
    <lineage>
        <taxon>Eukaryota</taxon>
        <taxon>Sar</taxon>
        <taxon>Stramenopiles</taxon>
        <taxon>Oomycota</taxon>
        <taxon>Peronosporomycetes</taxon>
        <taxon>Peronosporales</taxon>
        <taxon>Peronosporaceae</taxon>
        <taxon>Phytophthora</taxon>
    </lineage>
</organism>
<proteinExistence type="predicted"/>
<reference evidence="3 4" key="1">
    <citation type="journal article" date="2006" name="Science">
        <title>Phytophthora genome sequences uncover evolutionary origins and mechanisms of pathogenesis.</title>
        <authorList>
            <person name="Tyler B.M."/>
            <person name="Tripathy S."/>
            <person name="Zhang X."/>
            <person name="Dehal P."/>
            <person name="Jiang R.H."/>
            <person name="Aerts A."/>
            <person name="Arredondo F.D."/>
            <person name="Baxter L."/>
            <person name="Bensasson D."/>
            <person name="Beynon J.L."/>
            <person name="Chapman J."/>
            <person name="Damasceno C.M."/>
            <person name="Dorrance A.E."/>
            <person name="Dou D."/>
            <person name="Dickerman A.W."/>
            <person name="Dubchak I.L."/>
            <person name="Garbelotto M."/>
            <person name="Gijzen M."/>
            <person name="Gordon S.G."/>
            <person name="Govers F."/>
            <person name="Grunwald N.J."/>
            <person name="Huang W."/>
            <person name="Ivors K.L."/>
            <person name="Jones R.W."/>
            <person name="Kamoun S."/>
            <person name="Krampis K."/>
            <person name="Lamour K.H."/>
            <person name="Lee M.K."/>
            <person name="McDonald W.H."/>
            <person name="Medina M."/>
            <person name="Meijer H.J."/>
            <person name="Nordberg E.K."/>
            <person name="Maclean D.J."/>
            <person name="Ospina-Giraldo M.D."/>
            <person name="Morris P.F."/>
            <person name="Phuntumart V."/>
            <person name="Putnam N.H."/>
            <person name="Rash S."/>
            <person name="Rose J.K."/>
            <person name="Sakihama Y."/>
            <person name="Salamov A.A."/>
            <person name="Savidor A."/>
            <person name="Scheuring C.F."/>
            <person name="Smith B.M."/>
            <person name="Sobral B.W."/>
            <person name="Terry A."/>
            <person name="Torto-Alalibo T.A."/>
            <person name="Win J."/>
            <person name="Xu Z."/>
            <person name="Zhang H."/>
            <person name="Grigoriev I.V."/>
            <person name="Rokhsar D.S."/>
            <person name="Boore J.L."/>
        </authorList>
    </citation>
    <scope>NUCLEOTIDE SEQUENCE [LARGE SCALE GENOMIC DNA]</scope>
    <source>
        <strain evidence="3 4">P6497</strain>
    </source>
</reference>
<evidence type="ECO:0000313" key="4">
    <source>
        <dbReference type="Proteomes" id="UP000002640"/>
    </source>
</evidence>
<evidence type="ECO:0000256" key="1">
    <source>
        <dbReference type="PROSITE-ProRule" id="PRU00117"/>
    </source>
</evidence>
<protein>
    <recommendedName>
        <fullName evidence="2">K Homology domain-containing protein</fullName>
    </recommendedName>
</protein>
<dbReference type="SMART" id="SM00322">
    <property type="entry name" value="KH"/>
    <property type="match status" value="1"/>
</dbReference>
<evidence type="ECO:0000259" key="2">
    <source>
        <dbReference type="SMART" id="SM00322"/>
    </source>
</evidence>
<feature type="domain" description="K Homology" evidence="2">
    <location>
        <begin position="11"/>
        <end position="77"/>
    </location>
</feature>
<dbReference type="InterPro" id="IPR004088">
    <property type="entry name" value="KH_dom_type_1"/>
</dbReference>
<gene>
    <name evidence="3" type="ORF">PHYSODRAFT_485233</name>
</gene>
<dbReference type="InterPro" id="IPR036612">
    <property type="entry name" value="KH_dom_type_1_sf"/>
</dbReference>
<dbReference type="Pfam" id="PF00013">
    <property type="entry name" value="KH_1"/>
    <property type="match status" value="1"/>
</dbReference>
<dbReference type="RefSeq" id="XP_009518905.1">
    <property type="nucleotide sequence ID" value="XM_009520610.1"/>
</dbReference>
<dbReference type="PROSITE" id="PS50084">
    <property type="entry name" value="KH_TYPE_1"/>
    <property type="match status" value="1"/>
</dbReference>
<evidence type="ECO:0000313" key="3">
    <source>
        <dbReference type="EMBL" id="EGZ23617.1"/>
    </source>
</evidence>
<dbReference type="Gene3D" id="3.30.1370.10">
    <property type="entry name" value="K Homology domain, type 1"/>
    <property type="match status" value="1"/>
</dbReference>
<dbReference type="CDD" id="cd00105">
    <property type="entry name" value="KH-I"/>
    <property type="match status" value="1"/>
</dbReference>
<keyword evidence="4" id="KW-1185">Reference proteome</keyword>
<dbReference type="SUPFAM" id="SSF54791">
    <property type="entry name" value="Eukaryotic type KH-domain (KH-domain type I)"/>
    <property type="match status" value="1"/>
</dbReference>
<dbReference type="AlphaFoldDB" id="G4YU62"/>
<dbReference type="Proteomes" id="UP000002640">
    <property type="component" value="Unassembled WGS sequence"/>
</dbReference>
<dbReference type="SMR" id="G4YU62"/>
<dbReference type="EMBL" id="JH159152">
    <property type="protein sequence ID" value="EGZ23617.1"/>
    <property type="molecule type" value="Genomic_DNA"/>
</dbReference>
<sequence length="399" mass="45275">MSNRNTGGWGASETKELSIPSHVPVGAVIGRGGQNCRKIRQKHRVSCFVDGDARKVMLKGHPVGMKDAEDELAQLFKSFTIARSSDNRVFEAVARDGSKYRWEFVKEKNISTDKQVRKYPYRLQQAGQAEEAAEFNNGGWIQEFNEEDMNSIMAYLDKSQTLPELPVKIKIGFGKSCFCPITRRFPASTVSWTNLQKLQQHEHFVTRWSNVFDRSAPSVGALLKELELQVGKDALPKTTILVNLTDKQGQSYDIKYHVVDGKWQLHNAHERRIVHGSNDVILDNETSFRVRAASRKKMSDRDADDFHRHLIISVPENGDFFGTEVNLSRPAPVGLFIRSADPKVNVEMESKGLQFTIFYLDESRKEFRLECRLPSGDKQDVNAKGNECQVLLKKVLADM</sequence>
<dbReference type="InParanoid" id="G4YU62"/>
<dbReference type="GeneID" id="20655859"/>
<name>G4YU62_PHYSP</name>
<accession>G4YU62</accession>
<dbReference type="GO" id="GO:0003723">
    <property type="term" value="F:RNA binding"/>
    <property type="evidence" value="ECO:0007669"/>
    <property type="project" value="UniProtKB-UniRule"/>
</dbReference>
<dbReference type="InterPro" id="IPR004087">
    <property type="entry name" value="KH_dom"/>
</dbReference>
<keyword evidence="1" id="KW-0694">RNA-binding</keyword>
<dbReference type="KEGG" id="psoj:PHYSODRAFT_485233"/>